<dbReference type="GO" id="GO:0032589">
    <property type="term" value="C:neuron projection membrane"/>
    <property type="evidence" value="ECO:0007669"/>
    <property type="project" value="TreeGrafter"/>
</dbReference>
<dbReference type="GO" id="GO:0050808">
    <property type="term" value="P:synapse organization"/>
    <property type="evidence" value="ECO:0007669"/>
    <property type="project" value="TreeGrafter"/>
</dbReference>
<proteinExistence type="predicted"/>
<dbReference type="InterPro" id="IPR003599">
    <property type="entry name" value="Ig_sub"/>
</dbReference>
<accession>A0A7R8CK32</accession>
<dbReference type="SMART" id="SM00408">
    <property type="entry name" value="IGc2"/>
    <property type="match status" value="2"/>
</dbReference>
<dbReference type="PANTHER" id="PTHR23279">
    <property type="entry name" value="DEFECTIVE PROBOSCIS EXTENSION RESPONSE DPR -RELATED"/>
    <property type="match status" value="1"/>
</dbReference>
<gene>
    <name evidence="2" type="ORF">LSAA_4971</name>
</gene>
<dbReference type="PROSITE" id="PS50835">
    <property type="entry name" value="IG_LIKE"/>
    <property type="match status" value="2"/>
</dbReference>
<dbReference type="InterPro" id="IPR003598">
    <property type="entry name" value="Ig_sub2"/>
</dbReference>
<sequence>MDHIMWWSSIITLLLHQGVTGNDRKLHYESKGTSLEKLGFKPQRNVAIGSSRKFTGLYTGPYFDPDIPTNITASVGDTALLPCIIKQLGDQTVSWIRKRDAHILTVDSVTFISDDRFFVIRQSSIQNMDWTLNIRFVNVRDTGMYECQISTDPSMTHYIHLKVVEPQVTIVGNGEGDIHANSGSKVVFKCRISQTLTKPDFVFWYHNDVRLMTNKDSNLNATLMSISENEWEACLTVEKVNQNKSGNYTCRPSNTVSATVRLHILDGEMRAAISDGRSRSSSTHSLEVYVISLLVILGELTLQ</sequence>
<feature type="domain" description="Ig-like" evidence="1">
    <location>
        <begin position="166"/>
        <end position="261"/>
    </location>
</feature>
<dbReference type="InterPro" id="IPR013783">
    <property type="entry name" value="Ig-like_fold"/>
</dbReference>
<dbReference type="PANTHER" id="PTHR23279:SF21">
    <property type="entry name" value="DEFECTIVE PROBOSCIS EXTENSION RESPONSE 11, ISOFORM B-RELATED"/>
    <property type="match status" value="1"/>
</dbReference>
<dbReference type="FunFam" id="2.60.40.10:FF:000129">
    <property type="entry name" value="CLUMA_CG018772, isoform A"/>
    <property type="match status" value="1"/>
</dbReference>
<dbReference type="SUPFAM" id="SSF48726">
    <property type="entry name" value="Immunoglobulin"/>
    <property type="match status" value="2"/>
</dbReference>
<reference evidence="2" key="1">
    <citation type="submission" date="2021-02" db="EMBL/GenBank/DDBJ databases">
        <authorList>
            <person name="Bekaert M."/>
        </authorList>
    </citation>
    <scope>NUCLEOTIDE SEQUENCE</scope>
    <source>
        <strain evidence="2">IoA-00</strain>
    </source>
</reference>
<dbReference type="Proteomes" id="UP000675881">
    <property type="component" value="Chromosome 14"/>
</dbReference>
<dbReference type="InterPro" id="IPR013106">
    <property type="entry name" value="Ig_V-set"/>
</dbReference>
<dbReference type="EMBL" id="HG994593">
    <property type="protein sequence ID" value="CAF2843632.1"/>
    <property type="molecule type" value="Genomic_DNA"/>
</dbReference>
<evidence type="ECO:0000313" key="3">
    <source>
        <dbReference type="Proteomes" id="UP000675881"/>
    </source>
</evidence>
<dbReference type="InterPro" id="IPR036179">
    <property type="entry name" value="Ig-like_dom_sf"/>
</dbReference>
<evidence type="ECO:0000313" key="2">
    <source>
        <dbReference type="EMBL" id="CAF2843632.1"/>
    </source>
</evidence>
<organism evidence="2 3">
    <name type="scientific">Lepeophtheirus salmonis</name>
    <name type="common">Salmon louse</name>
    <name type="synonym">Caligus salmonis</name>
    <dbReference type="NCBI Taxonomy" id="72036"/>
    <lineage>
        <taxon>Eukaryota</taxon>
        <taxon>Metazoa</taxon>
        <taxon>Ecdysozoa</taxon>
        <taxon>Arthropoda</taxon>
        <taxon>Crustacea</taxon>
        <taxon>Multicrustacea</taxon>
        <taxon>Hexanauplia</taxon>
        <taxon>Copepoda</taxon>
        <taxon>Siphonostomatoida</taxon>
        <taxon>Caligidae</taxon>
        <taxon>Lepeophtheirus</taxon>
    </lineage>
</organism>
<dbReference type="SMART" id="SM00409">
    <property type="entry name" value="IG"/>
    <property type="match status" value="2"/>
</dbReference>
<dbReference type="InterPro" id="IPR037448">
    <property type="entry name" value="Zig-8"/>
</dbReference>
<evidence type="ECO:0000259" key="1">
    <source>
        <dbReference type="PROSITE" id="PS50835"/>
    </source>
</evidence>
<keyword evidence="3" id="KW-1185">Reference proteome</keyword>
<dbReference type="InterPro" id="IPR007110">
    <property type="entry name" value="Ig-like_dom"/>
</dbReference>
<dbReference type="AlphaFoldDB" id="A0A7R8CK32"/>
<dbReference type="Pfam" id="PF13927">
    <property type="entry name" value="Ig_3"/>
    <property type="match status" value="1"/>
</dbReference>
<name>A0A7R8CK32_LEPSM</name>
<dbReference type="Gene3D" id="2.60.40.10">
    <property type="entry name" value="Immunoglobulins"/>
    <property type="match status" value="2"/>
</dbReference>
<protein>
    <submittedName>
        <fullName evidence="2">(salmon louse) hypothetical protein</fullName>
    </submittedName>
</protein>
<feature type="domain" description="Ig-like" evidence="1">
    <location>
        <begin position="61"/>
        <end position="150"/>
    </location>
</feature>
<dbReference type="OrthoDB" id="8049355at2759"/>
<dbReference type="Pfam" id="PF07686">
    <property type="entry name" value="V-set"/>
    <property type="match status" value="1"/>
</dbReference>